<evidence type="ECO:0000313" key="1">
    <source>
        <dbReference type="EMBL" id="MDE1479636.1"/>
    </source>
</evidence>
<comment type="caution">
    <text evidence="1">The sequence shown here is derived from an EMBL/GenBank/DDBJ whole genome shotgun (WGS) entry which is preliminary data.</text>
</comment>
<reference evidence="1" key="1">
    <citation type="submission" date="2021-08" db="EMBL/GenBank/DDBJ databases">
        <authorList>
            <person name="Papudeshi B."/>
            <person name="Bashey-Visser F."/>
        </authorList>
    </citation>
    <scope>NUCLEOTIDE SEQUENCE</scope>
    <source>
        <strain evidence="1">MC_266_E_2016</strain>
    </source>
</reference>
<proteinExistence type="predicted"/>
<dbReference type="RefSeq" id="WP_274713198.1">
    <property type="nucleotide sequence ID" value="NZ_JAILSO010000067.1"/>
</dbReference>
<evidence type="ECO:0000313" key="2">
    <source>
        <dbReference type="Proteomes" id="UP001222434"/>
    </source>
</evidence>
<dbReference type="AlphaFoldDB" id="A0AAJ1N5P1"/>
<reference evidence="1" key="2">
    <citation type="journal article" date="2022" name="J. Evol. Biol.">
        <title>Pre- and post-association barriers to host switching in sympatric mutualists.</title>
        <authorList>
            <person name="Dinges Z.M."/>
            <person name="Phillips R.K."/>
            <person name="Lively C.M."/>
            <person name="Bashey F."/>
        </authorList>
    </citation>
    <scope>NUCLEOTIDE SEQUENCE</scope>
    <source>
        <strain evidence="1">MC_266_E_2016</strain>
    </source>
</reference>
<gene>
    <name evidence="1" type="ORF">KKJ01_15705</name>
</gene>
<accession>A0AAJ1N5P1</accession>
<protein>
    <submittedName>
        <fullName evidence="1">Uncharacterized protein</fullName>
    </submittedName>
</protein>
<dbReference type="Proteomes" id="UP001222434">
    <property type="component" value="Unassembled WGS sequence"/>
</dbReference>
<sequence>MLVEKNNLSNLKLTQKISVPNGADVFIGQWFILDVEILASLPLPSDFEIKLDNLFGLEIDNSYSGSSVFNKDRTVFKDSFLLTVGNSDSIKSGDKLSYDIIVNDVPINVIYHAQDMDSSQMMLTADKKFIAAQDIENIIGVDNNHYIIFSEELKDKSGRSMKNTPIKIGTSMEDEIEVLTFSTNSVLPEIIKPTTVGSTKFITVHSDSSGNIKFRFYPTGNRAMLLKLISMVDSVAVEGETVYVISPRPTQSYKWLPKAIIPALINGILRKDGEEFEVKVPAFHYASPEDRIFFLTNLKDGIPDSNALISSYFLGSSSGGHYSYCLNYDKLPANKFLKIYYVIISEFANIAYSAALDVEYLES</sequence>
<name>A0AAJ1N5P1_XENBV</name>
<organism evidence="1 2">
    <name type="scientific">Xenorhabdus bovienii</name>
    <name type="common">Xenorhabdus nematophila subsp. bovienii</name>
    <dbReference type="NCBI Taxonomy" id="40576"/>
    <lineage>
        <taxon>Bacteria</taxon>
        <taxon>Pseudomonadati</taxon>
        <taxon>Pseudomonadota</taxon>
        <taxon>Gammaproteobacteria</taxon>
        <taxon>Enterobacterales</taxon>
        <taxon>Morganellaceae</taxon>
        <taxon>Xenorhabdus</taxon>
    </lineage>
</organism>
<dbReference type="EMBL" id="JAILSO010000067">
    <property type="protein sequence ID" value="MDE1479636.1"/>
    <property type="molecule type" value="Genomic_DNA"/>
</dbReference>